<dbReference type="RefSeq" id="WP_131902552.1">
    <property type="nucleotide sequence ID" value="NZ_SMKU01000369.1"/>
</dbReference>
<dbReference type="InterPro" id="IPR027797">
    <property type="entry name" value="PT-TG_dom"/>
</dbReference>
<feature type="domain" description="Pre-toxin TG" evidence="3">
    <location>
        <begin position="175"/>
        <end position="237"/>
    </location>
</feature>
<protein>
    <recommendedName>
        <fullName evidence="3">Pre-toxin TG domain-containing protein</fullName>
    </recommendedName>
</protein>
<evidence type="ECO:0000256" key="2">
    <source>
        <dbReference type="ARBA" id="ARBA00022525"/>
    </source>
</evidence>
<dbReference type="AlphaFoldDB" id="A0A4R5A873"/>
<dbReference type="Proteomes" id="UP000294513">
    <property type="component" value="Unassembled WGS sequence"/>
</dbReference>
<comment type="caution">
    <text evidence="4">The sequence shown here is derived from an EMBL/GenBank/DDBJ whole genome shotgun (WGS) entry which is preliminary data.</text>
</comment>
<proteinExistence type="predicted"/>
<keyword evidence="2" id="KW-0964">Secreted</keyword>
<evidence type="ECO:0000313" key="4">
    <source>
        <dbReference type="EMBL" id="TDD67049.1"/>
    </source>
</evidence>
<name>A0A4R5A873_9ACTN</name>
<sequence length="528" mass="59000">MAARPDAEVRWGLVADTITFFEHAVVLARGVTAEEQAAINAEPDIRRRLERLRRLESRTVPRADMEAAHAIAREVRRLYVEWQNQYFMVRWPATVEINVRAVMNAAADATKHLMDETRQILDGSRPGVVQVRSLLGAWPLIWIQWLNAAYEPLQIIEGELALADSAVGRAAEVYRDIADFVASTVPLVGEFVLSYEAGIGYQFVGGRKLTTTERVLAVVALAIPPALGALVKAAPRVGIALRNFKVNLARLIPKAAAERIERFSADMIIGLRALPRESFDKFLRLLATRGPLTATQAAEIQFFMSRIDYVSRLAQWMRIIEKRLGKGFNGLHELPRPLQNPMKPHEPEMIEKLHKLTGKRVIVLPEMVPGDYEALAAKLLSKPRTPIPHQVDGVKFADIIWGEEFAELYQVSGNSTERILKAISSKGKQASTLVISRAPESKLDLVALIDERFWARPENGYVDKVVLLLDQGLRIIERPVAHFSLNSKTYAMLRAIIGNPGVLVRIVEDVLKAQEEADPDRAKPKEPA</sequence>
<gene>
    <name evidence="4" type="ORF">E1298_39765</name>
</gene>
<accession>A0A4R5A873</accession>
<organism evidence="4 5">
    <name type="scientific">Actinomadura rubrisoli</name>
    <dbReference type="NCBI Taxonomy" id="2530368"/>
    <lineage>
        <taxon>Bacteria</taxon>
        <taxon>Bacillati</taxon>
        <taxon>Actinomycetota</taxon>
        <taxon>Actinomycetes</taxon>
        <taxon>Streptosporangiales</taxon>
        <taxon>Thermomonosporaceae</taxon>
        <taxon>Actinomadura</taxon>
    </lineage>
</organism>
<dbReference type="GO" id="GO:0005576">
    <property type="term" value="C:extracellular region"/>
    <property type="evidence" value="ECO:0007669"/>
    <property type="project" value="UniProtKB-SubCell"/>
</dbReference>
<evidence type="ECO:0000256" key="1">
    <source>
        <dbReference type="ARBA" id="ARBA00004613"/>
    </source>
</evidence>
<dbReference type="OrthoDB" id="5172543at2"/>
<dbReference type="Pfam" id="PF14449">
    <property type="entry name" value="PT-TG"/>
    <property type="match status" value="1"/>
</dbReference>
<comment type="subcellular location">
    <subcellularLocation>
        <location evidence="1">Secreted</location>
    </subcellularLocation>
</comment>
<evidence type="ECO:0000259" key="3">
    <source>
        <dbReference type="Pfam" id="PF14449"/>
    </source>
</evidence>
<dbReference type="EMBL" id="SMKU01000369">
    <property type="protein sequence ID" value="TDD67049.1"/>
    <property type="molecule type" value="Genomic_DNA"/>
</dbReference>
<evidence type="ECO:0000313" key="5">
    <source>
        <dbReference type="Proteomes" id="UP000294513"/>
    </source>
</evidence>
<reference evidence="4 5" key="1">
    <citation type="submission" date="2019-03" db="EMBL/GenBank/DDBJ databases">
        <title>Draft genome sequences of novel Actinobacteria.</title>
        <authorList>
            <person name="Sahin N."/>
            <person name="Ay H."/>
            <person name="Saygin H."/>
        </authorList>
    </citation>
    <scope>NUCLEOTIDE SEQUENCE [LARGE SCALE GENOMIC DNA]</scope>
    <source>
        <strain evidence="4 5">H3C3</strain>
    </source>
</reference>
<keyword evidence="5" id="KW-1185">Reference proteome</keyword>
<feature type="non-terminal residue" evidence="4">
    <location>
        <position position="528"/>
    </location>
</feature>